<proteinExistence type="predicted"/>
<comment type="caution">
    <text evidence="8">The sequence shown here is derived from an EMBL/GenBank/DDBJ whole genome shotgun (WGS) entry which is preliminary data.</text>
</comment>
<dbReference type="GO" id="GO:0005789">
    <property type="term" value="C:endoplasmic reticulum membrane"/>
    <property type="evidence" value="ECO:0007669"/>
    <property type="project" value="TreeGrafter"/>
</dbReference>
<dbReference type="SUPFAM" id="SSF103481">
    <property type="entry name" value="Multidrug resistance efflux transporter EmrE"/>
    <property type="match status" value="1"/>
</dbReference>
<dbReference type="Proteomes" id="UP000253472">
    <property type="component" value="Unassembled WGS sequence"/>
</dbReference>
<sequence>MSDYNCCSSHPLDPMRRAISYISISEWLNILVQVFGGCCTNVFVLENLLSSNDSNYSLGTLITFSQFLTAALLSVPFNSRGFIKPKVPIEKWFLSVALYFITSLLNNLVWQYDISIPTHIIFRSSGTVVTMIVGYLFGGKRYNKHQITSSIIITLGTIKATLSEDTSSVVEFNSKFLYGISILFVACIISAFMGLYSEQIYRTYGNQWHESLFYNHFLGLPLFLFVSPTIYEEIKVVMKSEPLHFGAFSIPKQVVNLVMNVSTQYLCSKGVNMLAGNTSALTVTVVLLVRKFISLILSVVWYGNTMSSLGIIGSIAVFGGAAYYSLSGLRTNKTKSMDKKHL</sequence>
<organism evidence="8 9">
    <name type="scientific">Candida viswanathii</name>
    <dbReference type="NCBI Taxonomy" id="5486"/>
    <lineage>
        <taxon>Eukaryota</taxon>
        <taxon>Fungi</taxon>
        <taxon>Dikarya</taxon>
        <taxon>Ascomycota</taxon>
        <taxon>Saccharomycotina</taxon>
        <taxon>Pichiomycetes</taxon>
        <taxon>Debaryomycetaceae</taxon>
        <taxon>Candida/Lodderomyces clade</taxon>
        <taxon>Candida</taxon>
    </lineage>
</organism>
<evidence type="ECO:0000256" key="1">
    <source>
        <dbReference type="ARBA" id="ARBA00004127"/>
    </source>
</evidence>
<keyword evidence="9" id="KW-1185">Reference proteome</keyword>
<evidence type="ECO:0000256" key="5">
    <source>
        <dbReference type="ARBA" id="ARBA00022989"/>
    </source>
</evidence>
<feature type="transmembrane region" description="Helical" evidence="7">
    <location>
        <begin position="279"/>
        <end position="302"/>
    </location>
</feature>
<evidence type="ECO:0000256" key="7">
    <source>
        <dbReference type="SAM" id="Phobius"/>
    </source>
</evidence>
<keyword evidence="5 7" id="KW-1133">Transmembrane helix</keyword>
<dbReference type="GO" id="GO:0005464">
    <property type="term" value="F:UDP-xylose transmembrane transporter activity"/>
    <property type="evidence" value="ECO:0007669"/>
    <property type="project" value="TreeGrafter"/>
</dbReference>
<keyword evidence="6 7" id="KW-0472">Membrane</keyword>
<name>A0A367XNZ0_9ASCO</name>
<dbReference type="Pfam" id="PF08449">
    <property type="entry name" value="UAA"/>
    <property type="match status" value="1"/>
</dbReference>
<evidence type="ECO:0000256" key="2">
    <source>
        <dbReference type="ARBA" id="ARBA00022448"/>
    </source>
</evidence>
<dbReference type="OrthoDB" id="999962at2759"/>
<evidence type="ECO:0000313" key="9">
    <source>
        <dbReference type="Proteomes" id="UP000253472"/>
    </source>
</evidence>
<keyword evidence="2" id="KW-0813">Transport</keyword>
<dbReference type="PANTHER" id="PTHR10778:SF4">
    <property type="entry name" value="NUCLEOTIDE SUGAR TRANSPORTER SLC35B4"/>
    <property type="match status" value="1"/>
</dbReference>
<evidence type="ECO:0000256" key="4">
    <source>
        <dbReference type="ARBA" id="ARBA00022692"/>
    </source>
</evidence>
<feature type="transmembrane region" description="Helical" evidence="7">
    <location>
        <begin position="212"/>
        <end position="231"/>
    </location>
</feature>
<feature type="transmembrane region" description="Helical" evidence="7">
    <location>
        <begin position="89"/>
        <end position="110"/>
    </location>
</feature>
<dbReference type="InterPro" id="IPR013657">
    <property type="entry name" value="SCL35B1-4/HUT1"/>
</dbReference>
<accession>A0A367XNZ0</accession>
<evidence type="ECO:0000256" key="6">
    <source>
        <dbReference type="ARBA" id="ARBA00023136"/>
    </source>
</evidence>
<protein>
    <submittedName>
        <fullName evidence="8">UDP-N-acetylglucosamine transporter YEA4</fullName>
    </submittedName>
</protein>
<feature type="transmembrane region" description="Helical" evidence="7">
    <location>
        <begin position="56"/>
        <end position="77"/>
    </location>
</feature>
<dbReference type="InterPro" id="IPR037185">
    <property type="entry name" value="EmrE-like"/>
</dbReference>
<dbReference type="GO" id="GO:0000139">
    <property type="term" value="C:Golgi membrane"/>
    <property type="evidence" value="ECO:0007669"/>
    <property type="project" value="TreeGrafter"/>
</dbReference>
<dbReference type="EMBL" id="QLNQ01000030">
    <property type="protein sequence ID" value="RCK55346.1"/>
    <property type="molecule type" value="Genomic_DNA"/>
</dbReference>
<keyword evidence="4 7" id="KW-0812">Transmembrane</keyword>
<comment type="subcellular location">
    <subcellularLocation>
        <location evidence="1">Endomembrane system</location>
        <topology evidence="1">Multi-pass membrane protein</topology>
    </subcellularLocation>
</comment>
<dbReference type="AlphaFoldDB" id="A0A367XNZ0"/>
<dbReference type="PANTHER" id="PTHR10778">
    <property type="entry name" value="SOLUTE CARRIER FAMILY 35 MEMBER B"/>
    <property type="match status" value="1"/>
</dbReference>
<feature type="transmembrane region" description="Helical" evidence="7">
    <location>
        <begin position="176"/>
        <end position="197"/>
    </location>
</feature>
<feature type="transmembrane region" description="Helical" evidence="7">
    <location>
        <begin position="21"/>
        <end position="44"/>
    </location>
</feature>
<feature type="transmembrane region" description="Helical" evidence="7">
    <location>
        <begin position="116"/>
        <end position="137"/>
    </location>
</feature>
<gene>
    <name evidence="8" type="primary">YEA4_1</name>
    <name evidence="8" type="ORF">Cantr_04517</name>
</gene>
<reference evidence="8 9" key="1">
    <citation type="submission" date="2018-06" db="EMBL/GenBank/DDBJ databases">
        <title>Whole genome sequencing of Candida tropicalis (genome annotated by CSBL at Korea University).</title>
        <authorList>
            <person name="Ahn J."/>
        </authorList>
    </citation>
    <scope>NUCLEOTIDE SEQUENCE [LARGE SCALE GENOMIC DNA]</scope>
    <source>
        <strain evidence="8 9">ATCC 20962</strain>
    </source>
</reference>
<dbReference type="NCBIfam" id="TIGR00803">
    <property type="entry name" value="nst"/>
    <property type="match status" value="1"/>
</dbReference>
<dbReference type="GO" id="GO:0005462">
    <property type="term" value="F:UDP-N-acetylglucosamine transmembrane transporter activity"/>
    <property type="evidence" value="ECO:0007669"/>
    <property type="project" value="TreeGrafter"/>
</dbReference>
<evidence type="ECO:0000256" key="3">
    <source>
        <dbReference type="ARBA" id="ARBA00022597"/>
    </source>
</evidence>
<evidence type="ECO:0000313" key="8">
    <source>
        <dbReference type="EMBL" id="RCK55346.1"/>
    </source>
</evidence>
<dbReference type="STRING" id="5486.A0A367XNZ0"/>
<keyword evidence="3" id="KW-0762">Sugar transport</keyword>
<feature type="transmembrane region" description="Helical" evidence="7">
    <location>
        <begin position="308"/>
        <end position="326"/>
    </location>
</feature>